<keyword evidence="1" id="KW-0812">Transmembrane</keyword>
<dbReference type="EMBL" id="WLYL01000001">
    <property type="protein sequence ID" value="MTD09897.1"/>
    <property type="molecule type" value="Genomic_DNA"/>
</dbReference>
<evidence type="ECO:0000256" key="1">
    <source>
        <dbReference type="SAM" id="Phobius"/>
    </source>
</evidence>
<organism evidence="2 3">
    <name type="scientific">Acinetobacter faecalis</name>
    <dbReference type="NCBI Taxonomy" id="2665161"/>
    <lineage>
        <taxon>Bacteria</taxon>
        <taxon>Pseudomonadati</taxon>
        <taxon>Pseudomonadota</taxon>
        <taxon>Gammaproteobacteria</taxon>
        <taxon>Moraxellales</taxon>
        <taxon>Moraxellaceae</taxon>
        <taxon>Acinetobacter</taxon>
    </lineage>
</organism>
<name>A0A6L6GBX7_9GAMM</name>
<dbReference type="RefSeq" id="WP_154771579.1">
    <property type="nucleotide sequence ID" value="NZ_WLYL01000001.1"/>
</dbReference>
<accession>A0A6L6GBX7</accession>
<keyword evidence="1" id="KW-0472">Membrane</keyword>
<reference evidence="2 3" key="1">
    <citation type="submission" date="2019-11" db="EMBL/GenBank/DDBJ databases">
        <authorList>
            <person name="An D."/>
        </authorList>
    </citation>
    <scope>NUCLEOTIDE SEQUENCE [LARGE SCALE GENOMIC DNA]</scope>
    <source>
        <strain evidence="2 3">YIM 103518</strain>
    </source>
</reference>
<feature type="transmembrane region" description="Helical" evidence="1">
    <location>
        <begin position="93"/>
        <end position="113"/>
    </location>
</feature>
<proteinExistence type="predicted"/>
<dbReference type="Proteomes" id="UP000473854">
    <property type="component" value="Unassembled WGS sequence"/>
</dbReference>
<comment type="caution">
    <text evidence="2">The sequence shown here is derived from an EMBL/GenBank/DDBJ whole genome shotgun (WGS) entry which is preliminary data.</text>
</comment>
<sequence length="143" mass="16292">MNVQNQKTNNQKIDVTLDVDGALMKSGFSFTYKPDYNMSEAEFKDLKSPLRTSDWLSTGLIIIGITLLLTSFSKFLSKRLELSTNANIEPWEWIGGSMALLLGLIVWGIGYFSSNPKKIVMKKIEDHFQKHTPSQNFVRSRDK</sequence>
<evidence type="ECO:0000313" key="3">
    <source>
        <dbReference type="Proteomes" id="UP000473854"/>
    </source>
</evidence>
<keyword evidence="1" id="KW-1133">Transmembrane helix</keyword>
<protein>
    <submittedName>
        <fullName evidence="2">Uncharacterized protein</fullName>
    </submittedName>
</protein>
<gene>
    <name evidence="2" type="ORF">GIX10_00300</name>
</gene>
<evidence type="ECO:0000313" key="2">
    <source>
        <dbReference type="EMBL" id="MTD09897.1"/>
    </source>
</evidence>
<dbReference type="AlphaFoldDB" id="A0A6L6GBX7"/>
<feature type="transmembrane region" description="Helical" evidence="1">
    <location>
        <begin position="55"/>
        <end position="73"/>
    </location>
</feature>